<dbReference type="EMBL" id="SMFL01000025">
    <property type="protein sequence ID" value="TDE08522.1"/>
    <property type="molecule type" value="Genomic_DNA"/>
</dbReference>
<dbReference type="Proteomes" id="UP000294850">
    <property type="component" value="Unassembled WGS sequence"/>
</dbReference>
<dbReference type="PANTHER" id="PTHR43081:SF1">
    <property type="entry name" value="ADENYLATE CYCLASE, TERMINAL-DIFFERENTIATION SPECIFIC"/>
    <property type="match status" value="1"/>
</dbReference>
<sequence length="325" mass="36828">MAVKYILKEVEEDIEDVIKTSFKHAITKQVPNSNDSYLTFERDSEKRGKIIETCVLYVDIRSSVAMTEKVGPDVMSKIYTAFIKSVIKIGRHHNGSTRNIIGDRVMLVFPSEGCFTNAISCAISINHMVEKLLAERIEQVSFKCGIGIDYGVLRVIKVGIQRNGNERSENKGLVWTGKPANLASRLTDFANKTIKLHFYEVTRFALRNPNPFKFFLKSSAPRSQFSTASSKYLTTTETIKISVEDFAGSFGMSSDGEIINNQGKLVNFKKVDQSIDYPAILITERVYDGLKNSDEKLVHNYWKEQKEKIKNMDCKVYGCSLTWKI</sequence>
<dbReference type="PANTHER" id="PTHR43081">
    <property type="entry name" value="ADENYLATE CYCLASE, TERMINAL-DIFFERENTIATION SPECIFIC-RELATED"/>
    <property type="match status" value="1"/>
</dbReference>
<dbReference type="GO" id="GO:0004016">
    <property type="term" value="F:adenylate cyclase activity"/>
    <property type="evidence" value="ECO:0007669"/>
    <property type="project" value="UniProtKB-ARBA"/>
</dbReference>
<evidence type="ECO:0000313" key="3">
    <source>
        <dbReference type="Proteomes" id="UP000294850"/>
    </source>
</evidence>
<feature type="domain" description="Guanylate cyclase" evidence="1">
    <location>
        <begin position="54"/>
        <end position="187"/>
    </location>
</feature>
<evidence type="ECO:0000259" key="1">
    <source>
        <dbReference type="PROSITE" id="PS50125"/>
    </source>
</evidence>
<dbReference type="RefSeq" id="WP_131962750.1">
    <property type="nucleotide sequence ID" value="NZ_SMFL01000025.1"/>
</dbReference>
<protein>
    <submittedName>
        <fullName evidence="2">Adenylate/guanylate cyclase domain-containing protein</fullName>
    </submittedName>
</protein>
<evidence type="ECO:0000313" key="2">
    <source>
        <dbReference type="EMBL" id="TDE08522.1"/>
    </source>
</evidence>
<dbReference type="AlphaFoldDB" id="A0A4R5D524"/>
<dbReference type="CDD" id="cd07302">
    <property type="entry name" value="CHD"/>
    <property type="match status" value="1"/>
</dbReference>
<reference evidence="2 3" key="1">
    <citation type="submission" date="2019-03" db="EMBL/GenBank/DDBJ databases">
        <title>Dyadobacter AR-3-6 sp. nov., isolated from arctic soil.</title>
        <authorList>
            <person name="Chaudhary D.K."/>
        </authorList>
    </citation>
    <scope>NUCLEOTIDE SEQUENCE [LARGE SCALE GENOMIC DNA]</scope>
    <source>
        <strain evidence="2 3">AR-3-6</strain>
    </source>
</reference>
<accession>A0A4R5D524</accession>
<keyword evidence="3" id="KW-1185">Reference proteome</keyword>
<dbReference type="GO" id="GO:0035556">
    <property type="term" value="P:intracellular signal transduction"/>
    <property type="evidence" value="ECO:0007669"/>
    <property type="project" value="InterPro"/>
</dbReference>
<dbReference type="InterPro" id="IPR029787">
    <property type="entry name" value="Nucleotide_cyclase"/>
</dbReference>
<proteinExistence type="predicted"/>
<dbReference type="Gene3D" id="3.30.70.1230">
    <property type="entry name" value="Nucleotide cyclase"/>
    <property type="match status" value="1"/>
</dbReference>
<dbReference type="PROSITE" id="PS50125">
    <property type="entry name" value="GUANYLATE_CYCLASE_2"/>
    <property type="match status" value="1"/>
</dbReference>
<organism evidence="2 3">
    <name type="scientific">Dyadobacter psychrotolerans</name>
    <dbReference type="NCBI Taxonomy" id="2541721"/>
    <lineage>
        <taxon>Bacteria</taxon>
        <taxon>Pseudomonadati</taxon>
        <taxon>Bacteroidota</taxon>
        <taxon>Cytophagia</taxon>
        <taxon>Cytophagales</taxon>
        <taxon>Spirosomataceae</taxon>
        <taxon>Dyadobacter</taxon>
    </lineage>
</organism>
<dbReference type="SUPFAM" id="SSF55073">
    <property type="entry name" value="Nucleotide cyclase"/>
    <property type="match status" value="1"/>
</dbReference>
<comment type="caution">
    <text evidence="2">The sequence shown here is derived from an EMBL/GenBank/DDBJ whole genome shotgun (WGS) entry which is preliminary data.</text>
</comment>
<dbReference type="InterPro" id="IPR050697">
    <property type="entry name" value="Adenylyl/Guanylyl_Cyclase_3/4"/>
</dbReference>
<dbReference type="InterPro" id="IPR001054">
    <property type="entry name" value="A/G_cyclase"/>
</dbReference>
<name>A0A4R5D524_9BACT</name>
<gene>
    <name evidence="2" type="ORF">E0F88_32345</name>
</gene>
<dbReference type="OrthoDB" id="9806704at2"/>
<dbReference type="GO" id="GO:0009190">
    <property type="term" value="P:cyclic nucleotide biosynthetic process"/>
    <property type="evidence" value="ECO:0007669"/>
    <property type="project" value="InterPro"/>
</dbReference>